<proteinExistence type="inferred from homology"/>
<dbReference type="InterPro" id="IPR002635">
    <property type="entry name" value="Chorion"/>
</dbReference>
<feature type="signal peptide" evidence="4">
    <location>
        <begin position="1"/>
        <end position="21"/>
    </location>
</feature>
<evidence type="ECO:0000256" key="4">
    <source>
        <dbReference type="SAM" id="SignalP"/>
    </source>
</evidence>
<comment type="similarity">
    <text evidence="1 3">Belongs to the chorion protein family.</text>
</comment>
<name>A0A8S4SD85_9NEOP</name>
<sequence length="195" mass="19065">MAAKAVLFISAQALIVQCISSQCLRSGYNGIADGLTGPFAAPWNAEASLAAPWAATPCAVAPLAAAEWAAFSPAASNGGGFAITSVSPMAVTGLTMTSENAYEGPLSVTGAMPFLAAVALEGALPTTGAGAITYGCGSGNVAMLSEGINAGPYGYGAGYAGELGYGYGPLGYEAGIAGPGYGYGYNRGCGCGALY</sequence>
<evidence type="ECO:0000256" key="3">
    <source>
        <dbReference type="RuleBase" id="RU004378"/>
    </source>
</evidence>
<evidence type="ECO:0000256" key="2">
    <source>
        <dbReference type="ARBA" id="ARBA00022737"/>
    </source>
</evidence>
<dbReference type="EMBL" id="CAKXAJ010025998">
    <property type="protein sequence ID" value="CAH2249570.1"/>
    <property type="molecule type" value="Genomic_DNA"/>
</dbReference>
<keyword evidence="4" id="KW-0732">Signal</keyword>
<evidence type="ECO:0000313" key="6">
    <source>
        <dbReference type="Proteomes" id="UP000838756"/>
    </source>
</evidence>
<keyword evidence="6" id="KW-1185">Reference proteome</keyword>
<dbReference type="GO" id="GO:0005213">
    <property type="term" value="F:structural constituent of egg chorion"/>
    <property type="evidence" value="ECO:0007669"/>
    <property type="project" value="InterPro"/>
</dbReference>
<keyword evidence="2" id="KW-0677">Repeat</keyword>
<dbReference type="GO" id="GO:0007304">
    <property type="term" value="P:chorion-containing eggshell formation"/>
    <property type="evidence" value="ECO:0007669"/>
    <property type="project" value="InterPro"/>
</dbReference>
<dbReference type="GO" id="GO:0042600">
    <property type="term" value="C:egg chorion"/>
    <property type="evidence" value="ECO:0007669"/>
    <property type="project" value="InterPro"/>
</dbReference>
<organism evidence="5 6">
    <name type="scientific">Pararge aegeria aegeria</name>
    <dbReference type="NCBI Taxonomy" id="348720"/>
    <lineage>
        <taxon>Eukaryota</taxon>
        <taxon>Metazoa</taxon>
        <taxon>Ecdysozoa</taxon>
        <taxon>Arthropoda</taxon>
        <taxon>Hexapoda</taxon>
        <taxon>Insecta</taxon>
        <taxon>Pterygota</taxon>
        <taxon>Neoptera</taxon>
        <taxon>Endopterygota</taxon>
        <taxon>Lepidoptera</taxon>
        <taxon>Glossata</taxon>
        <taxon>Ditrysia</taxon>
        <taxon>Papilionoidea</taxon>
        <taxon>Nymphalidae</taxon>
        <taxon>Satyrinae</taxon>
        <taxon>Satyrini</taxon>
        <taxon>Parargina</taxon>
        <taxon>Pararge</taxon>
    </lineage>
</organism>
<accession>A0A8S4SD85</accession>
<gene>
    <name evidence="5" type="primary">jg18785</name>
    <name evidence="5" type="ORF">PAEG_LOCUS21925</name>
</gene>
<dbReference type="OrthoDB" id="6930117at2759"/>
<protein>
    <submittedName>
        <fullName evidence="5">Jg18785 protein</fullName>
    </submittedName>
</protein>
<evidence type="ECO:0000313" key="5">
    <source>
        <dbReference type="EMBL" id="CAH2249570.1"/>
    </source>
</evidence>
<evidence type="ECO:0000256" key="1">
    <source>
        <dbReference type="ARBA" id="ARBA00005906"/>
    </source>
</evidence>
<reference evidence="5" key="1">
    <citation type="submission" date="2022-03" db="EMBL/GenBank/DDBJ databases">
        <authorList>
            <person name="Lindestad O."/>
        </authorList>
    </citation>
    <scope>NUCLEOTIDE SEQUENCE</scope>
</reference>
<comment type="caution">
    <text evidence="5">The sequence shown here is derived from an EMBL/GenBank/DDBJ whole genome shotgun (WGS) entry which is preliminary data.</text>
</comment>
<dbReference type="Pfam" id="PF01723">
    <property type="entry name" value="Chorion_1"/>
    <property type="match status" value="1"/>
</dbReference>
<dbReference type="AlphaFoldDB" id="A0A8S4SD85"/>
<dbReference type="Proteomes" id="UP000838756">
    <property type="component" value="Unassembled WGS sequence"/>
</dbReference>
<feature type="chain" id="PRO_5035781259" evidence="4">
    <location>
        <begin position="22"/>
        <end position="195"/>
    </location>
</feature>